<dbReference type="GO" id="GO:0031146">
    <property type="term" value="P:SCF-dependent proteasomal ubiquitin-dependent protein catabolic process"/>
    <property type="evidence" value="ECO:0007669"/>
    <property type="project" value="TreeGrafter"/>
</dbReference>
<dbReference type="STRING" id="1432141.A0A015JCI1"/>
<dbReference type="InterPro" id="IPR032675">
    <property type="entry name" value="LRR_dom_sf"/>
</dbReference>
<protein>
    <submittedName>
        <fullName evidence="1">SCF ubiquitin ligase complex subunit GRR1</fullName>
    </submittedName>
</protein>
<dbReference type="EMBL" id="JEMT01029261">
    <property type="protein sequence ID" value="EXX52619.1"/>
    <property type="molecule type" value="Genomic_DNA"/>
</dbReference>
<keyword evidence="2" id="KW-1185">Reference proteome</keyword>
<dbReference type="Proteomes" id="UP000022910">
    <property type="component" value="Unassembled WGS sequence"/>
</dbReference>
<gene>
    <name evidence="1" type="ORF">RirG_251400</name>
</gene>
<sequence>MTLIYSLIEQNTAAQKVLLSPDVLFCISNYIDRQDDTFNCLFVNTVWTMVLVRQLWKSPIWKTAESYQKFLRTLRSRKPKFLYGNMVQRIIFKSHRCFESLPEFSSVDLKLISRKCPNIKHITISNQRQPFTVSNVTAMLSSTPNLISFTVSNCDNEWLHGALRPMREGLCPKLQHLEINDWNRNWGFDVLKDVGEKCRNITSLKLYQRVNKLEIARMIVKSFPNLQIFECKHINFAGLQGLLTGALKLKSLTSQFENDITDDAAETLSFAFAKLESLRIRIIHDIDYPKFSSSMSNYQSFLRHLHLATVHITDITVEKFAENCKFLESIEIYMCFHLTDNAIIALANHRNIHLKHLMIAYNARITDEGMKHIAINCKNLKTFIAMSCTKMTSSSFVNITRECKNLVEFTVRNYPWQTLASIVHTLSTRNKGTLKVFKAYDTGIRTNDNSFNLKLNAAALEKLAIRCPQIKSMVLRCRMQESDGSCLIRTLKKFQNLEELMICPPVKFTKSDIKQLEKHKRLKDITIIHGLTPEAESFLKERKNENKGGMYITVINNNNNQ</sequence>
<dbReference type="PANTHER" id="PTHR13318">
    <property type="entry name" value="PARTNER OF PAIRED, ISOFORM B-RELATED"/>
    <property type="match status" value="1"/>
</dbReference>
<evidence type="ECO:0000313" key="2">
    <source>
        <dbReference type="Proteomes" id="UP000022910"/>
    </source>
</evidence>
<dbReference type="Gene3D" id="3.80.10.10">
    <property type="entry name" value="Ribonuclease Inhibitor"/>
    <property type="match status" value="1"/>
</dbReference>
<organism evidence="1 2">
    <name type="scientific">Rhizophagus irregularis (strain DAOM 197198w)</name>
    <name type="common">Glomus intraradices</name>
    <dbReference type="NCBI Taxonomy" id="1432141"/>
    <lineage>
        <taxon>Eukaryota</taxon>
        <taxon>Fungi</taxon>
        <taxon>Fungi incertae sedis</taxon>
        <taxon>Mucoromycota</taxon>
        <taxon>Glomeromycotina</taxon>
        <taxon>Glomeromycetes</taxon>
        <taxon>Glomerales</taxon>
        <taxon>Glomeraceae</taxon>
        <taxon>Rhizophagus</taxon>
    </lineage>
</organism>
<dbReference type="GO" id="GO:0016874">
    <property type="term" value="F:ligase activity"/>
    <property type="evidence" value="ECO:0007669"/>
    <property type="project" value="UniProtKB-KW"/>
</dbReference>
<keyword evidence="1" id="KW-0436">Ligase</keyword>
<dbReference type="SMR" id="A0A015JCI1"/>
<dbReference type="PANTHER" id="PTHR13318:SF190">
    <property type="entry name" value="PARTNER OF PAIRED, ISOFORM B"/>
    <property type="match status" value="1"/>
</dbReference>
<accession>A0A015JCI1</accession>
<dbReference type="GO" id="GO:0019005">
    <property type="term" value="C:SCF ubiquitin ligase complex"/>
    <property type="evidence" value="ECO:0007669"/>
    <property type="project" value="TreeGrafter"/>
</dbReference>
<evidence type="ECO:0000313" key="1">
    <source>
        <dbReference type="EMBL" id="EXX52619.1"/>
    </source>
</evidence>
<name>A0A015JCI1_RHIIW</name>
<dbReference type="OrthoDB" id="6781668at2759"/>
<reference evidence="1 2" key="1">
    <citation type="submission" date="2014-02" db="EMBL/GenBank/DDBJ databases">
        <title>Single nucleus genome sequencing reveals high similarity among nuclei of an endomycorrhizal fungus.</title>
        <authorList>
            <person name="Lin K."/>
            <person name="Geurts R."/>
            <person name="Zhang Z."/>
            <person name="Limpens E."/>
            <person name="Saunders D.G."/>
            <person name="Mu D."/>
            <person name="Pang E."/>
            <person name="Cao H."/>
            <person name="Cha H."/>
            <person name="Lin T."/>
            <person name="Zhou Q."/>
            <person name="Shang Y."/>
            <person name="Li Y."/>
            <person name="Ivanov S."/>
            <person name="Sharma T."/>
            <person name="Velzen R.V."/>
            <person name="Ruijter N.D."/>
            <person name="Aanen D.K."/>
            <person name="Win J."/>
            <person name="Kamoun S."/>
            <person name="Bisseling T."/>
            <person name="Huang S."/>
        </authorList>
    </citation>
    <scope>NUCLEOTIDE SEQUENCE [LARGE SCALE GENOMIC DNA]</scope>
    <source>
        <strain evidence="2">DAOM197198w</strain>
    </source>
</reference>
<dbReference type="AlphaFoldDB" id="A0A015JCI1"/>
<dbReference type="HOGENOM" id="CLU_475784_0_0_1"/>
<dbReference type="SMART" id="SM00367">
    <property type="entry name" value="LRR_CC"/>
    <property type="match status" value="4"/>
</dbReference>
<proteinExistence type="predicted"/>
<dbReference type="SUPFAM" id="SSF52047">
    <property type="entry name" value="RNI-like"/>
    <property type="match status" value="1"/>
</dbReference>
<comment type="caution">
    <text evidence="1">The sequence shown here is derived from an EMBL/GenBank/DDBJ whole genome shotgun (WGS) entry which is preliminary data.</text>
</comment>
<dbReference type="InterPro" id="IPR006553">
    <property type="entry name" value="Leu-rich_rpt_Cys-con_subtyp"/>
</dbReference>